<dbReference type="Proteomes" id="UP000664628">
    <property type="component" value="Unassembled WGS sequence"/>
</dbReference>
<evidence type="ECO:0000313" key="4">
    <source>
        <dbReference type="Proteomes" id="UP000664628"/>
    </source>
</evidence>
<accession>A0ABS3JSR5</accession>
<keyword evidence="4" id="KW-1185">Reference proteome</keyword>
<gene>
    <name evidence="3" type="ORF">J2I46_31125</name>
</gene>
<feature type="chain" id="PRO_5046389326" evidence="1">
    <location>
        <begin position="21"/>
        <end position="483"/>
    </location>
</feature>
<dbReference type="Gene3D" id="3.90.226.10">
    <property type="entry name" value="2-enoyl-CoA Hydratase, Chain A, domain 1"/>
    <property type="match status" value="1"/>
</dbReference>
<evidence type="ECO:0000259" key="2">
    <source>
        <dbReference type="Pfam" id="PF03572"/>
    </source>
</evidence>
<proteinExistence type="predicted"/>
<sequence length="483" mass="54481">MLARYLLLFFLVTKASISHGQLLTPAQLQADFTRFQTALNEAHPAMYRYTSKNQFDSLAAAVATRLNQPMTQHQFYLAMMPLVVALRDGHIKWLLPGQDEHYPFFTDNLFPLKLYFLGERAWILGHYGADAVPTGAEVLTINDQPIATIIGKLLPNMAFADGYTVSSKYEDLNHFFSGYYATFIGAPARHQLTCRIGDSTQTIQLPAQPLAAIKAYNDAHTPSARLPYYVTFEDSSRAATLTIKRFWTEKNEQKFKPFLAEAFRQIDQKRVQHLILDLRDNEGGEENYGVWLYKYLAQKPFRYYDHISVRQKKAYSFPAWTPKLYQMFRWLVVRKRGNSYVFVKQLGLKRHKPQPSAYAGKLYVLINGGSFSVTTELAARIHADGRGTFIGQETGGALEGNNSGIFAITQLPNAKIDLGIPLFGFYMADLPRKVEKGQGIRPDYPVTPTGNDVLTGNDRAMQCAKQLIQLAGQATPQPASMDH</sequence>
<dbReference type="InterPro" id="IPR005151">
    <property type="entry name" value="Tail-specific_protease"/>
</dbReference>
<protein>
    <submittedName>
        <fullName evidence="3">S41 family peptidase</fullName>
    </submittedName>
</protein>
<dbReference type="InterPro" id="IPR029045">
    <property type="entry name" value="ClpP/crotonase-like_dom_sf"/>
</dbReference>
<evidence type="ECO:0000313" key="3">
    <source>
        <dbReference type="EMBL" id="MBO0953067.1"/>
    </source>
</evidence>
<dbReference type="Pfam" id="PF03572">
    <property type="entry name" value="Peptidase_S41"/>
    <property type="match status" value="1"/>
</dbReference>
<dbReference type="RefSeq" id="WP_207333019.1">
    <property type="nucleotide sequence ID" value="NZ_JAFMYW010000019.1"/>
</dbReference>
<feature type="domain" description="Tail specific protease" evidence="2">
    <location>
        <begin position="239"/>
        <end position="445"/>
    </location>
</feature>
<dbReference type="PANTHER" id="PTHR32060:SF30">
    <property type="entry name" value="CARBOXY-TERMINAL PROCESSING PROTEASE CTPA"/>
    <property type="match status" value="1"/>
</dbReference>
<feature type="signal peptide" evidence="1">
    <location>
        <begin position="1"/>
        <end position="20"/>
    </location>
</feature>
<comment type="caution">
    <text evidence="3">The sequence shown here is derived from an EMBL/GenBank/DDBJ whole genome shotgun (WGS) entry which is preliminary data.</text>
</comment>
<dbReference type="PANTHER" id="PTHR32060">
    <property type="entry name" value="TAIL-SPECIFIC PROTEASE"/>
    <property type="match status" value="1"/>
</dbReference>
<evidence type="ECO:0000256" key="1">
    <source>
        <dbReference type="SAM" id="SignalP"/>
    </source>
</evidence>
<reference evidence="3 4" key="1">
    <citation type="submission" date="2021-03" db="EMBL/GenBank/DDBJ databases">
        <title>Fibrella sp. HMF5405 genome sequencing and assembly.</title>
        <authorList>
            <person name="Kang H."/>
            <person name="Kim H."/>
            <person name="Bae S."/>
            <person name="Joh K."/>
        </authorList>
    </citation>
    <scope>NUCLEOTIDE SEQUENCE [LARGE SCALE GENOMIC DNA]</scope>
    <source>
        <strain evidence="3 4">HMF5405</strain>
    </source>
</reference>
<name>A0ABS3JSR5_9BACT</name>
<dbReference type="SUPFAM" id="SSF52096">
    <property type="entry name" value="ClpP/crotonase"/>
    <property type="match status" value="1"/>
</dbReference>
<organism evidence="3 4">
    <name type="scientific">Fibrella forsythiae</name>
    <dbReference type="NCBI Taxonomy" id="2817061"/>
    <lineage>
        <taxon>Bacteria</taxon>
        <taxon>Pseudomonadati</taxon>
        <taxon>Bacteroidota</taxon>
        <taxon>Cytophagia</taxon>
        <taxon>Cytophagales</taxon>
        <taxon>Spirosomataceae</taxon>
        <taxon>Fibrella</taxon>
    </lineage>
</organism>
<dbReference type="EMBL" id="JAFMYW010000019">
    <property type="protein sequence ID" value="MBO0953067.1"/>
    <property type="molecule type" value="Genomic_DNA"/>
</dbReference>
<keyword evidence="1" id="KW-0732">Signal</keyword>